<evidence type="ECO:0000313" key="6">
    <source>
        <dbReference type="Proteomes" id="UP000305948"/>
    </source>
</evidence>
<comment type="similarity">
    <text evidence="3">Belongs to the alpha-ketoglutarate dehydrogenase component 4 family.</text>
</comment>
<dbReference type="InterPro" id="IPR020373">
    <property type="entry name" value="Kgd4/YMR-31"/>
</dbReference>
<reference evidence="5 6" key="1">
    <citation type="journal article" date="2019" name="Nat. Ecol. Evol.">
        <title>Megaphylogeny resolves global patterns of mushroom evolution.</title>
        <authorList>
            <person name="Varga T."/>
            <person name="Krizsan K."/>
            <person name="Foldi C."/>
            <person name="Dima B."/>
            <person name="Sanchez-Garcia M."/>
            <person name="Sanchez-Ramirez S."/>
            <person name="Szollosi G.J."/>
            <person name="Szarkandi J.G."/>
            <person name="Papp V."/>
            <person name="Albert L."/>
            <person name="Andreopoulos W."/>
            <person name="Angelini C."/>
            <person name="Antonin V."/>
            <person name="Barry K.W."/>
            <person name="Bougher N.L."/>
            <person name="Buchanan P."/>
            <person name="Buyck B."/>
            <person name="Bense V."/>
            <person name="Catcheside P."/>
            <person name="Chovatia M."/>
            <person name="Cooper J."/>
            <person name="Damon W."/>
            <person name="Desjardin D."/>
            <person name="Finy P."/>
            <person name="Geml J."/>
            <person name="Haridas S."/>
            <person name="Hughes K."/>
            <person name="Justo A."/>
            <person name="Karasinski D."/>
            <person name="Kautmanova I."/>
            <person name="Kiss B."/>
            <person name="Kocsube S."/>
            <person name="Kotiranta H."/>
            <person name="LaButti K.M."/>
            <person name="Lechner B.E."/>
            <person name="Liimatainen K."/>
            <person name="Lipzen A."/>
            <person name="Lukacs Z."/>
            <person name="Mihaltcheva S."/>
            <person name="Morgado L.N."/>
            <person name="Niskanen T."/>
            <person name="Noordeloos M.E."/>
            <person name="Ohm R.A."/>
            <person name="Ortiz-Santana B."/>
            <person name="Ovrebo C."/>
            <person name="Racz N."/>
            <person name="Riley R."/>
            <person name="Savchenko A."/>
            <person name="Shiryaev A."/>
            <person name="Soop K."/>
            <person name="Spirin V."/>
            <person name="Szebenyi C."/>
            <person name="Tomsovsky M."/>
            <person name="Tulloss R.E."/>
            <person name="Uehling J."/>
            <person name="Grigoriev I.V."/>
            <person name="Vagvolgyi C."/>
            <person name="Papp T."/>
            <person name="Martin F.M."/>
            <person name="Miettinen O."/>
            <person name="Hibbett D.S."/>
            <person name="Nagy L.G."/>
        </authorList>
    </citation>
    <scope>NUCLEOTIDE SEQUENCE [LARGE SCALE GENOMIC DNA]</scope>
    <source>
        <strain evidence="5 6">OMC1185</strain>
    </source>
</reference>
<name>A0A5C3NJI5_9AGAM</name>
<keyword evidence="2" id="KW-0496">Mitochondrion</keyword>
<gene>
    <name evidence="5" type="ORF">OE88DRAFT_727985</name>
</gene>
<dbReference type="AlphaFoldDB" id="A0A5C3NJI5"/>
<evidence type="ECO:0000256" key="3">
    <source>
        <dbReference type="ARBA" id="ARBA00043970"/>
    </source>
</evidence>
<dbReference type="OrthoDB" id="2116030at2759"/>
<comment type="subcellular location">
    <subcellularLocation>
        <location evidence="1">Mitochondrion</location>
    </subcellularLocation>
</comment>
<protein>
    <submittedName>
        <fullName evidence="5">Uncharacterized protein</fullName>
    </submittedName>
</protein>
<dbReference type="GO" id="GO:0006103">
    <property type="term" value="P:2-oxoglutarate metabolic process"/>
    <property type="evidence" value="ECO:0007669"/>
    <property type="project" value="InterPro"/>
</dbReference>
<dbReference type="GO" id="GO:0005739">
    <property type="term" value="C:mitochondrion"/>
    <property type="evidence" value="ECO:0007669"/>
    <property type="project" value="UniProtKB-SubCell"/>
</dbReference>
<evidence type="ECO:0000256" key="1">
    <source>
        <dbReference type="ARBA" id="ARBA00004173"/>
    </source>
</evidence>
<accession>A0A5C3NJI5</accession>
<proteinExistence type="inferred from homology"/>
<evidence type="ECO:0000256" key="2">
    <source>
        <dbReference type="ARBA" id="ARBA00023128"/>
    </source>
</evidence>
<dbReference type="Pfam" id="PF10937">
    <property type="entry name" value="Kgd4-YMR31"/>
    <property type="match status" value="1"/>
</dbReference>
<evidence type="ECO:0000313" key="5">
    <source>
        <dbReference type="EMBL" id="TFK56278.1"/>
    </source>
</evidence>
<organism evidence="5 6">
    <name type="scientific">Heliocybe sulcata</name>
    <dbReference type="NCBI Taxonomy" id="5364"/>
    <lineage>
        <taxon>Eukaryota</taxon>
        <taxon>Fungi</taxon>
        <taxon>Dikarya</taxon>
        <taxon>Basidiomycota</taxon>
        <taxon>Agaricomycotina</taxon>
        <taxon>Agaricomycetes</taxon>
        <taxon>Gloeophyllales</taxon>
        <taxon>Gloeophyllaceae</taxon>
        <taxon>Heliocybe</taxon>
    </lineage>
</organism>
<evidence type="ECO:0000256" key="4">
    <source>
        <dbReference type="SAM" id="MobiDB-lite"/>
    </source>
</evidence>
<dbReference type="EMBL" id="ML213504">
    <property type="protein sequence ID" value="TFK56278.1"/>
    <property type="molecule type" value="Genomic_DNA"/>
</dbReference>
<dbReference type="Proteomes" id="UP000305948">
    <property type="component" value="Unassembled WGS sequence"/>
</dbReference>
<sequence>MHPSLRAALGHQPLIKFVGKRVWPSSPEPPHAHPFAPKDIKDHFSDFLQRFQSSKSSNPQAHPAAPAGLAPSPKKVAPSGVNVSGVQRYQEFWEAPAQFWNPRVHALEEWEIDAIQTGGASLR</sequence>
<feature type="compositionally biased region" description="Polar residues" evidence="4">
    <location>
        <begin position="51"/>
        <end position="60"/>
    </location>
</feature>
<keyword evidence="6" id="KW-1185">Reference proteome</keyword>
<feature type="region of interest" description="Disordered" evidence="4">
    <location>
        <begin position="51"/>
        <end position="80"/>
    </location>
</feature>